<organism evidence="1 2">
    <name type="scientific">Acaulospora colombiana</name>
    <dbReference type="NCBI Taxonomy" id="27376"/>
    <lineage>
        <taxon>Eukaryota</taxon>
        <taxon>Fungi</taxon>
        <taxon>Fungi incertae sedis</taxon>
        <taxon>Mucoromycota</taxon>
        <taxon>Glomeromycotina</taxon>
        <taxon>Glomeromycetes</taxon>
        <taxon>Diversisporales</taxon>
        <taxon>Acaulosporaceae</taxon>
        <taxon>Acaulospora</taxon>
    </lineage>
</organism>
<keyword evidence="2" id="KW-1185">Reference proteome</keyword>
<dbReference type="EMBL" id="CAJVPT010035014">
    <property type="protein sequence ID" value="CAG8709974.1"/>
    <property type="molecule type" value="Genomic_DNA"/>
</dbReference>
<gene>
    <name evidence="1" type="ORF">ACOLOM_LOCUS10616</name>
</gene>
<sequence>QYKDKYVSILGEVTVKSQDPKLAEVTESLKKLEKDCIAWKSKISLF</sequence>
<dbReference type="Proteomes" id="UP000789525">
    <property type="component" value="Unassembled WGS sequence"/>
</dbReference>
<protein>
    <submittedName>
        <fullName evidence="1">446_t:CDS:1</fullName>
    </submittedName>
</protein>
<evidence type="ECO:0000313" key="1">
    <source>
        <dbReference type="EMBL" id="CAG8709974.1"/>
    </source>
</evidence>
<name>A0ACA9PI12_9GLOM</name>
<proteinExistence type="predicted"/>
<feature type="non-terminal residue" evidence="1">
    <location>
        <position position="1"/>
    </location>
</feature>
<accession>A0ACA9PI12</accession>
<comment type="caution">
    <text evidence="1">The sequence shown here is derived from an EMBL/GenBank/DDBJ whole genome shotgun (WGS) entry which is preliminary data.</text>
</comment>
<reference evidence="1" key="1">
    <citation type="submission" date="2021-06" db="EMBL/GenBank/DDBJ databases">
        <authorList>
            <person name="Kallberg Y."/>
            <person name="Tangrot J."/>
            <person name="Rosling A."/>
        </authorList>
    </citation>
    <scope>NUCLEOTIDE SEQUENCE</scope>
    <source>
        <strain evidence="1">CL356</strain>
    </source>
</reference>
<evidence type="ECO:0000313" key="2">
    <source>
        <dbReference type="Proteomes" id="UP000789525"/>
    </source>
</evidence>